<dbReference type="GO" id="GO:0009002">
    <property type="term" value="F:serine-type D-Ala-D-Ala carboxypeptidase activity"/>
    <property type="evidence" value="ECO:0007669"/>
    <property type="project" value="UniProtKB-EC"/>
</dbReference>
<proteinExistence type="inferred from homology"/>
<evidence type="ECO:0000313" key="4">
    <source>
        <dbReference type="EMBL" id="TSE21813.1"/>
    </source>
</evidence>
<dbReference type="Proteomes" id="UP000315577">
    <property type="component" value="Unassembled WGS sequence"/>
</dbReference>
<keyword evidence="3" id="KW-0121">Carboxypeptidase</keyword>
<dbReference type="Gene3D" id="3.50.80.20">
    <property type="entry name" value="D-Ala-D-Ala carboxypeptidase C, peptidase S13"/>
    <property type="match status" value="1"/>
</dbReference>
<dbReference type="PRINTS" id="PR00922">
    <property type="entry name" value="DADACBPTASE3"/>
</dbReference>
<dbReference type="PANTHER" id="PTHR30023:SF0">
    <property type="entry name" value="PENICILLIN-SENSITIVE CARBOXYPEPTIDASE A"/>
    <property type="match status" value="1"/>
</dbReference>
<reference evidence="4 6" key="2">
    <citation type="submission" date="2019-07" db="EMBL/GenBank/DDBJ databases">
        <title>Tepidimonas ignava SPS-1037 draft genome.</title>
        <authorList>
            <person name="Da Costa M.S."/>
            <person name="Froufe H.J.C."/>
            <person name="Egas C."/>
            <person name="Albuquerque L."/>
        </authorList>
    </citation>
    <scope>NUCLEOTIDE SEQUENCE [LARGE SCALE GENOMIC DNA]</scope>
    <source>
        <strain evidence="4 6">SPS-1037</strain>
    </source>
</reference>
<gene>
    <name evidence="4" type="primary">dacB</name>
    <name evidence="3" type="ORF">EDC36_10560</name>
    <name evidence="4" type="ORF">Tigna_01540</name>
</gene>
<evidence type="ECO:0000256" key="2">
    <source>
        <dbReference type="ARBA" id="ARBA00022801"/>
    </source>
</evidence>
<evidence type="ECO:0000313" key="5">
    <source>
        <dbReference type="Proteomes" id="UP000295536"/>
    </source>
</evidence>
<dbReference type="EC" id="3.4.16.4" evidence="4"/>
<reference evidence="3 5" key="1">
    <citation type="submission" date="2019-03" db="EMBL/GenBank/DDBJ databases">
        <title>Genomic Encyclopedia of Type Strains, Phase IV (KMG-IV): sequencing the most valuable type-strain genomes for metagenomic binning, comparative biology and taxonomic classification.</title>
        <authorList>
            <person name="Goeker M."/>
        </authorList>
    </citation>
    <scope>NUCLEOTIDE SEQUENCE [LARGE SCALE GENOMIC DNA]</scope>
    <source>
        <strain evidence="3 5">DSM 12034</strain>
    </source>
</reference>
<dbReference type="GO" id="GO:0006508">
    <property type="term" value="P:proteolysis"/>
    <property type="evidence" value="ECO:0007669"/>
    <property type="project" value="InterPro"/>
</dbReference>
<dbReference type="EMBL" id="SMAH01000005">
    <property type="protein sequence ID" value="TCS98304.1"/>
    <property type="molecule type" value="Genomic_DNA"/>
</dbReference>
<dbReference type="EMBL" id="VJNC01000009">
    <property type="protein sequence ID" value="TSE21813.1"/>
    <property type="molecule type" value="Genomic_DNA"/>
</dbReference>
<dbReference type="Gene3D" id="3.40.710.10">
    <property type="entry name" value="DD-peptidase/beta-lactamase superfamily"/>
    <property type="match status" value="1"/>
</dbReference>
<comment type="similarity">
    <text evidence="1">Belongs to the peptidase S13 family.</text>
</comment>
<evidence type="ECO:0000256" key="1">
    <source>
        <dbReference type="ARBA" id="ARBA00006096"/>
    </source>
</evidence>
<name>A0A4R3LIJ9_9BURK</name>
<keyword evidence="3" id="KW-0645">Protease</keyword>
<dbReference type="PANTHER" id="PTHR30023">
    <property type="entry name" value="D-ALANYL-D-ALANINE CARBOXYPEPTIDASE"/>
    <property type="match status" value="1"/>
</dbReference>
<dbReference type="NCBIfam" id="TIGR00666">
    <property type="entry name" value="PBP4"/>
    <property type="match status" value="1"/>
</dbReference>
<dbReference type="InterPro" id="IPR012338">
    <property type="entry name" value="Beta-lactam/transpept-like"/>
</dbReference>
<dbReference type="AlphaFoldDB" id="A0A4R3LIJ9"/>
<dbReference type="Proteomes" id="UP000295536">
    <property type="component" value="Unassembled WGS sequence"/>
</dbReference>
<accession>A0A4R3LIJ9</accession>
<dbReference type="Pfam" id="PF02113">
    <property type="entry name" value="Peptidase_S13"/>
    <property type="match status" value="1"/>
</dbReference>
<dbReference type="GO" id="GO:0000270">
    <property type="term" value="P:peptidoglycan metabolic process"/>
    <property type="evidence" value="ECO:0007669"/>
    <property type="project" value="TreeGrafter"/>
</dbReference>
<evidence type="ECO:0000313" key="6">
    <source>
        <dbReference type="Proteomes" id="UP000315577"/>
    </source>
</evidence>
<comment type="caution">
    <text evidence="3">The sequence shown here is derived from an EMBL/GenBank/DDBJ whole genome shotgun (WGS) entry which is preliminary data.</text>
</comment>
<dbReference type="SUPFAM" id="SSF56601">
    <property type="entry name" value="beta-lactamase/transpeptidase-like"/>
    <property type="match status" value="1"/>
</dbReference>
<keyword evidence="2 4" id="KW-0378">Hydrolase</keyword>
<protein>
    <submittedName>
        <fullName evidence="4">D-alanyl-D-alanine carboxypeptidase DacB</fullName>
        <ecNumber evidence="4">3.4.16.4</ecNumber>
    </submittedName>
    <submittedName>
        <fullName evidence="3">D-alanyl-D-alanine carboxypeptidase/D-alanyl-D-alanine-endopeptidase (Penicillin-binding protein 4)</fullName>
    </submittedName>
</protein>
<sequence length="444" mass="46737">MAALRRARLPPSALALVVAEATPGGRVVAMHRGAEPVNPASVMKLVTSAAALDLLGPAWTWRTRVYTDGVLAPDGTLRGHLYLRGGGDPKLVAERLWLLLRRVRGLGIARIEGDIVLDRRAFALPPHDPAAFDGEPLRPYNVGPDALLLNYGAQVLTFTPDPAAGVARVHVEPPLAGVAVPGSVPLAEGPCEDWRAALRADWSDARAPRLQGRYPTACGEQVWALAHPQPEQWAARVVAGTWAAVGGALAGTVRDGEVPPAATLRLSWPSPPLAEVVRDLNKASQNVMAQHVLLALAWVGGDPDGAPATFEAARATLRRWWTQRLGADVPPPQVDNGAGLSRTARITPVALARLLQWGCAQPWAADWVAALPHLGVDGTLARWPALGVAAQLKSGSLADVQALAGYVLGPAGQRRVVVAVLNHPQAGAGRDALLAAVRWAAQVP</sequence>
<keyword evidence="6" id="KW-1185">Reference proteome</keyword>
<organism evidence="3 5">
    <name type="scientific">Tepidimonas ignava</name>
    <dbReference type="NCBI Taxonomy" id="114249"/>
    <lineage>
        <taxon>Bacteria</taxon>
        <taxon>Pseudomonadati</taxon>
        <taxon>Pseudomonadota</taxon>
        <taxon>Betaproteobacteria</taxon>
        <taxon>Burkholderiales</taxon>
        <taxon>Tepidimonas</taxon>
    </lineage>
</organism>
<evidence type="ECO:0000313" key="3">
    <source>
        <dbReference type="EMBL" id="TCS98304.1"/>
    </source>
</evidence>
<dbReference type="InterPro" id="IPR000667">
    <property type="entry name" value="Peptidase_S13"/>
</dbReference>